<feature type="site" description="Part of a proton relay during catalysis" evidence="12">
    <location>
        <position position="108"/>
    </location>
</feature>
<evidence type="ECO:0000313" key="14">
    <source>
        <dbReference type="EMBL" id="MCJ2541494.1"/>
    </source>
</evidence>
<dbReference type="InterPro" id="IPR020625">
    <property type="entry name" value="Schiff_base-form_aldolases_AS"/>
</dbReference>
<evidence type="ECO:0000256" key="10">
    <source>
        <dbReference type="ARBA" id="ARBA00023270"/>
    </source>
</evidence>
<evidence type="ECO:0000256" key="6">
    <source>
        <dbReference type="ARBA" id="ARBA00022605"/>
    </source>
</evidence>
<dbReference type="PIRSF" id="PIRSF001365">
    <property type="entry name" value="DHDPS"/>
    <property type="match status" value="1"/>
</dbReference>
<evidence type="ECO:0000256" key="3">
    <source>
        <dbReference type="ARBA" id="ARBA00007592"/>
    </source>
</evidence>
<name>A0ABT0C6R9_THEVL</name>
<feature type="binding site" evidence="12">
    <location>
        <position position="46"/>
    </location>
    <ligand>
        <name>pyruvate</name>
        <dbReference type="ChEBI" id="CHEBI:15361"/>
    </ligand>
</feature>
<feature type="active site" description="Schiff-base intermediate with substrate" evidence="12">
    <location>
        <position position="162"/>
    </location>
</feature>
<comment type="subunit">
    <text evidence="12">Homotetramer; dimer of dimers.</text>
</comment>
<comment type="pathway">
    <text evidence="2 12">Amino-acid biosynthesis; L-lysine biosynthesis via DAP pathway; (S)-tetrahydrodipicolinate from L-aspartate: step 3/4.</text>
</comment>
<protein>
    <recommendedName>
        <fullName evidence="4 12">4-hydroxy-tetrahydrodipicolinate synthase</fullName>
        <shortName evidence="12">HTPA synthase</shortName>
        <ecNumber evidence="4 12">4.3.3.7</ecNumber>
    </recommendedName>
</protein>
<evidence type="ECO:0000256" key="5">
    <source>
        <dbReference type="ARBA" id="ARBA00022490"/>
    </source>
</evidence>
<dbReference type="PANTHER" id="PTHR12128">
    <property type="entry name" value="DIHYDRODIPICOLINATE SYNTHASE"/>
    <property type="match status" value="1"/>
</dbReference>
<dbReference type="Pfam" id="PF00701">
    <property type="entry name" value="DHDPS"/>
    <property type="match status" value="1"/>
</dbReference>
<feature type="binding site" evidence="12">
    <location>
        <position position="204"/>
    </location>
    <ligand>
        <name>pyruvate</name>
        <dbReference type="ChEBI" id="CHEBI:15361"/>
    </ligand>
</feature>
<dbReference type="InterPro" id="IPR020624">
    <property type="entry name" value="Schiff_base-form_aldolases_CS"/>
</dbReference>
<dbReference type="Gene3D" id="3.20.20.70">
    <property type="entry name" value="Aldolase class I"/>
    <property type="match status" value="1"/>
</dbReference>
<dbReference type="NCBIfam" id="TIGR00674">
    <property type="entry name" value="dapA"/>
    <property type="match status" value="1"/>
</dbReference>
<evidence type="ECO:0000256" key="8">
    <source>
        <dbReference type="ARBA" id="ARBA00023154"/>
    </source>
</evidence>
<dbReference type="PROSITE" id="PS00665">
    <property type="entry name" value="DHDPS_1"/>
    <property type="match status" value="1"/>
</dbReference>
<proteinExistence type="inferred from homology"/>
<dbReference type="EMBL" id="JAFIRA010000001">
    <property type="protein sequence ID" value="MCJ2541494.1"/>
    <property type="molecule type" value="Genomic_DNA"/>
</dbReference>
<comment type="caution">
    <text evidence="12">Was originally thought to be a dihydrodipicolinate synthase (DHDPS), catalyzing the condensation of (S)-aspartate-beta-semialdehyde [(S)-ASA] and pyruvate to dihydrodipicolinate (DHDP). However, it was shown in E.coli that the product of the enzymatic reaction is not dihydrodipicolinate but in fact (4S)-4-hydroxy-2,3,4,5-tetrahydro-(2S)-dipicolinic acid (HTPA), and that the consecutive dehydration reaction leading to DHDP is not spontaneous but catalyzed by DapB.</text>
</comment>
<dbReference type="RefSeq" id="WP_341830508.1">
    <property type="nucleotide sequence ID" value="NZ_JAFIRA010000001.1"/>
</dbReference>
<evidence type="ECO:0000256" key="4">
    <source>
        <dbReference type="ARBA" id="ARBA00012086"/>
    </source>
</evidence>
<dbReference type="PRINTS" id="PR00146">
    <property type="entry name" value="DHPICSNTHASE"/>
</dbReference>
<dbReference type="HAMAP" id="MF_00418">
    <property type="entry name" value="DapA"/>
    <property type="match status" value="1"/>
</dbReference>
<dbReference type="EC" id="4.3.3.7" evidence="4 12"/>
<dbReference type="SUPFAM" id="SSF51569">
    <property type="entry name" value="Aldolase"/>
    <property type="match status" value="1"/>
</dbReference>
<dbReference type="InterPro" id="IPR005263">
    <property type="entry name" value="DapA"/>
</dbReference>
<evidence type="ECO:0000256" key="12">
    <source>
        <dbReference type="HAMAP-Rule" id="MF_00418"/>
    </source>
</evidence>
<evidence type="ECO:0000256" key="11">
    <source>
        <dbReference type="ARBA" id="ARBA00047836"/>
    </source>
</evidence>
<dbReference type="InterPro" id="IPR013785">
    <property type="entry name" value="Aldolase_TIM"/>
</dbReference>
<keyword evidence="7 12" id="KW-0220">Diaminopimelate biosynthesis</keyword>
<organism evidence="14 15">
    <name type="scientific">Thermostichus vulcanus str. 'Rupite'</name>
    <dbReference type="NCBI Taxonomy" id="2813851"/>
    <lineage>
        <taxon>Bacteria</taxon>
        <taxon>Bacillati</taxon>
        <taxon>Cyanobacteriota</taxon>
        <taxon>Cyanophyceae</taxon>
        <taxon>Thermostichales</taxon>
        <taxon>Thermostichaceae</taxon>
        <taxon>Thermostichus</taxon>
    </lineage>
</organism>
<feature type="active site" description="Proton donor/acceptor" evidence="12">
    <location>
        <position position="134"/>
    </location>
</feature>
<dbReference type="CDD" id="cd00950">
    <property type="entry name" value="DHDPS"/>
    <property type="match status" value="1"/>
</dbReference>
<evidence type="ECO:0000313" key="15">
    <source>
        <dbReference type="Proteomes" id="UP000830835"/>
    </source>
</evidence>
<keyword evidence="15" id="KW-1185">Reference proteome</keyword>
<keyword evidence="6 12" id="KW-0028">Amino-acid biosynthesis</keyword>
<evidence type="ECO:0000256" key="7">
    <source>
        <dbReference type="ARBA" id="ARBA00022915"/>
    </source>
</evidence>
<feature type="site" description="Part of a proton relay during catalysis" evidence="12">
    <location>
        <position position="45"/>
    </location>
</feature>
<evidence type="ECO:0000256" key="13">
    <source>
        <dbReference type="PIRNR" id="PIRNR001365"/>
    </source>
</evidence>
<comment type="subcellular location">
    <subcellularLocation>
        <location evidence="12">Cytoplasm</location>
    </subcellularLocation>
</comment>
<evidence type="ECO:0000256" key="2">
    <source>
        <dbReference type="ARBA" id="ARBA00005120"/>
    </source>
</evidence>
<comment type="catalytic activity">
    <reaction evidence="11 12">
        <text>L-aspartate 4-semialdehyde + pyruvate = (2S,4S)-4-hydroxy-2,3,4,5-tetrahydrodipicolinate + H2O + H(+)</text>
        <dbReference type="Rhea" id="RHEA:34171"/>
        <dbReference type="ChEBI" id="CHEBI:15361"/>
        <dbReference type="ChEBI" id="CHEBI:15377"/>
        <dbReference type="ChEBI" id="CHEBI:15378"/>
        <dbReference type="ChEBI" id="CHEBI:67139"/>
        <dbReference type="ChEBI" id="CHEBI:537519"/>
        <dbReference type="EC" id="4.3.3.7"/>
    </reaction>
</comment>
<gene>
    <name evidence="12 14" type="primary">dapA</name>
    <name evidence="14" type="ORF">JX360_01000</name>
</gene>
<keyword evidence="10 12" id="KW-0704">Schiff base</keyword>
<comment type="similarity">
    <text evidence="3 12 13">Belongs to the DapA family.</text>
</comment>
<dbReference type="GO" id="GO:0008840">
    <property type="term" value="F:4-hydroxy-tetrahydrodipicolinate synthase activity"/>
    <property type="evidence" value="ECO:0007669"/>
    <property type="project" value="UniProtKB-EC"/>
</dbReference>
<dbReference type="PROSITE" id="PS00666">
    <property type="entry name" value="DHDPS_2"/>
    <property type="match status" value="1"/>
</dbReference>
<dbReference type="Proteomes" id="UP000830835">
    <property type="component" value="Unassembled WGS sequence"/>
</dbReference>
<comment type="caution">
    <text evidence="14">The sequence shown here is derived from an EMBL/GenBank/DDBJ whole genome shotgun (WGS) entry which is preliminary data.</text>
</comment>
<evidence type="ECO:0000256" key="1">
    <source>
        <dbReference type="ARBA" id="ARBA00003294"/>
    </source>
</evidence>
<dbReference type="PANTHER" id="PTHR12128:SF66">
    <property type="entry name" value="4-HYDROXY-2-OXOGLUTARATE ALDOLASE, MITOCHONDRIAL"/>
    <property type="match status" value="1"/>
</dbReference>
<accession>A0ABT0C6R9</accession>
<sequence>MNWGRVLTAMITPFTAEGELNYDEAARLADYLVTHGSDGLVVCGTTGESPTLTWQEEFELFRVVRDAVAGRAKVIAGTGSNSTREAIEATKKAAQLGLDGSLQVVPYYNKPTQAGLYQHFKAIAEASDLPILLYNIPGRTGASLQPETVANLAELETIVAIKEASGMMDVASEIRRLTPSRFGIYSGDDSLTLPILSLGGSGVVSVASHLVGLQLQELIQSYSRGQHDQALAHHLRLFPLFKVLFIETNPVPVKAALEMQGWKVGRVRLPLAPLQASSLQALRQVLEEMGLLTELKGSERIAANIS</sequence>
<keyword evidence="5 12" id="KW-0963">Cytoplasm</keyword>
<comment type="function">
    <text evidence="1 12">Catalyzes the condensation of (S)-aspartate-beta-semialdehyde [(S)-ASA] and pyruvate to 4-hydroxy-tetrahydrodipicolinate (HTPA).</text>
</comment>
<reference evidence="14" key="1">
    <citation type="submission" date="2021-02" db="EMBL/GenBank/DDBJ databases">
        <title>The CRISPR/cas machinery reduction and long-range gene transfer in the hot spring cyanobacterium Synechococcus.</title>
        <authorList>
            <person name="Dvorak P."/>
            <person name="Jahodarova E."/>
            <person name="Hasler P."/>
            <person name="Poulickova A."/>
        </authorList>
    </citation>
    <scope>NUCLEOTIDE SEQUENCE</scope>
    <source>
        <strain evidence="14">Rupite</strain>
    </source>
</reference>
<keyword evidence="9 12" id="KW-0456">Lyase</keyword>
<dbReference type="SMART" id="SM01130">
    <property type="entry name" value="DHDPS"/>
    <property type="match status" value="1"/>
</dbReference>
<dbReference type="InterPro" id="IPR002220">
    <property type="entry name" value="DapA-like"/>
</dbReference>
<evidence type="ECO:0000256" key="9">
    <source>
        <dbReference type="ARBA" id="ARBA00023239"/>
    </source>
</evidence>
<keyword evidence="8 12" id="KW-0457">Lysine biosynthesis</keyword>